<dbReference type="SUPFAM" id="SSF53756">
    <property type="entry name" value="UDP-Glycosyltransferase/glycogen phosphorylase"/>
    <property type="match status" value="1"/>
</dbReference>
<reference evidence="2" key="1">
    <citation type="submission" date="2016-10" db="EMBL/GenBank/DDBJ databases">
        <authorList>
            <person name="Varghese N."/>
            <person name="Submissions S."/>
        </authorList>
    </citation>
    <scope>NUCLEOTIDE SEQUENCE [LARGE SCALE GENOMIC DNA]</scope>
    <source>
        <strain evidence="2">CGMCC 1.3704</strain>
    </source>
</reference>
<evidence type="ECO:0000313" key="2">
    <source>
        <dbReference type="Proteomes" id="UP000183557"/>
    </source>
</evidence>
<dbReference type="GO" id="GO:0016020">
    <property type="term" value="C:membrane"/>
    <property type="evidence" value="ECO:0007669"/>
    <property type="project" value="InterPro"/>
</dbReference>
<dbReference type="EMBL" id="FOSB01000004">
    <property type="protein sequence ID" value="SFJ77736.1"/>
    <property type="molecule type" value="Genomic_DNA"/>
</dbReference>
<dbReference type="Proteomes" id="UP000183557">
    <property type="component" value="Unassembled WGS sequence"/>
</dbReference>
<dbReference type="InterPro" id="IPR007554">
    <property type="entry name" value="Glycerophosphate_synth"/>
</dbReference>
<dbReference type="STRING" id="240302.BN982_03001"/>
<evidence type="ECO:0000313" key="1">
    <source>
        <dbReference type="EMBL" id="SFJ77736.1"/>
    </source>
</evidence>
<sequence>MDTFSKNYWGLYLDFLDEFKGLIYQGYSIAYLCHYRSLISGNKKLMGKFESAAFTKKLKNRVEKPTAVQAKFNNYKATIKKKQQKRKGGKVVLHDVYDLLRFPEETLQNHFNKSRTLILEEKGRKKRKESFPRAKGFKYQYFTQYSVDVAEAIKKVKRKAREMIASHPGHPMYTNPIFQKRFMLQIVKIMNRINESIRLFKRVNVSVIVVPSTHYPESRTLVMVAAKYGIPTVCMQHGIISGEFGYLPKIADIDAVYGQFERDWFKAKGATTGTEIIGHPRFDLINKQPTVSRANLTKKLGLNSSKKNVLLIVRGQKKYKEWDQFLKKLTVKQKVNIVLKDFPNHSNHPLIKNHSYVHNSAGYKLYDLIHMSDVVVTYFSTVALEAMLAGKTVFILDSPFGGYSGYFSRMNKLQQEDPGKLATIFSDYIRANKNKTFADRTVKEFVFYNYQPKQSSSKRLMNLLKRWL</sequence>
<proteinExistence type="predicted"/>
<dbReference type="InterPro" id="IPR043148">
    <property type="entry name" value="TagF_C"/>
</dbReference>
<dbReference type="RefSeq" id="WP_075036139.1">
    <property type="nucleotide sequence ID" value="NZ_FOSB01000004.1"/>
</dbReference>
<dbReference type="Gene3D" id="3.40.50.12580">
    <property type="match status" value="1"/>
</dbReference>
<gene>
    <name evidence="1" type="ORF">SAMN04487936_104158</name>
</gene>
<dbReference type="Pfam" id="PF04464">
    <property type="entry name" value="Glyphos_transf"/>
    <property type="match status" value="1"/>
</dbReference>
<protein>
    <submittedName>
        <fullName evidence="1">CDP-glycerol glycerophosphotransferase, TagB/SpsB family</fullName>
    </submittedName>
</protein>
<keyword evidence="1" id="KW-0808">Transferase</keyword>
<dbReference type="AlphaFoldDB" id="A0A1I3U790"/>
<name>A0A1I3U790_HALDA</name>
<keyword evidence="2" id="KW-1185">Reference proteome</keyword>
<dbReference type="GO" id="GO:0047355">
    <property type="term" value="F:CDP-glycerol glycerophosphotransferase activity"/>
    <property type="evidence" value="ECO:0007669"/>
    <property type="project" value="InterPro"/>
</dbReference>
<accession>A0A1I3U790</accession>
<organism evidence="1 2">
    <name type="scientific">Halobacillus dabanensis</name>
    <dbReference type="NCBI Taxonomy" id="240302"/>
    <lineage>
        <taxon>Bacteria</taxon>
        <taxon>Bacillati</taxon>
        <taxon>Bacillota</taxon>
        <taxon>Bacilli</taxon>
        <taxon>Bacillales</taxon>
        <taxon>Bacillaceae</taxon>
        <taxon>Halobacillus</taxon>
    </lineage>
</organism>